<proteinExistence type="predicted"/>
<dbReference type="OMA" id="PTAYDDM"/>
<dbReference type="KEGG" id="ffu:CLAFUR5_10619"/>
<accession>A0A9Q8PBT6</accession>
<gene>
    <name evidence="3" type="ORF">CLAFUR5_10619</name>
</gene>
<feature type="compositionally biased region" description="Basic and acidic residues" evidence="1">
    <location>
        <begin position="123"/>
        <end position="138"/>
    </location>
</feature>
<feature type="region of interest" description="Disordered" evidence="1">
    <location>
        <begin position="195"/>
        <end position="228"/>
    </location>
</feature>
<evidence type="ECO:0000256" key="1">
    <source>
        <dbReference type="SAM" id="MobiDB-lite"/>
    </source>
</evidence>
<dbReference type="AlphaFoldDB" id="A0A9Q8PBT6"/>
<feature type="compositionally biased region" description="Polar residues" evidence="1">
    <location>
        <begin position="171"/>
        <end position="181"/>
    </location>
</feature>
<keyword evidence="2" id="KW-1133">Transmembrane helix</keyword>
<evidence type="ECO:0000313" key="3">
    <source>
        <dbReference type="EMBL" id="UJO19545.1"/>
    </source>
</evidence>
<keyword evidence="2" id="KW-0472">Membrane</keyword>
<keyword evidence="2" id="KW-0812">Transmembrane</keyword>
<organism evidence="3 4">
    <name type="scientific">Passalora fulva</name>
    <name type="common">Tomato leaf mold</name>
    <name type="synonym">Cladosporium fulvum</name>
    <dbReference type="NCBI Taxonomy" id="5499"/>
    <lineage>
        <taxon>Eukaryota</taxon>
        <taxon>Fungi</taxon>
        <taxon>Dikarya</taxon>
        <taxon>Ascomycota</taxon>
        <taxon>Pezizomycotina</taxon>
        <taxon>Dothideomycetes</taxon>
        <taxon>Dothideomycetidae</taxon>
        <taxon>Mycosphaerellales</taxon>
        <taxon>Mycosphaerellaceae</taxon>
        <taxon>Fulvia</taxon>
    </lineage>
</organism>
<feature type="region of interest" description="Disordered" evidence="1">
    <location>
        <begin position="438"/>
        <end position="503"/>
    </location>
</feature>
<feature type="compositionally biased region" description="Basic and acidic residues" evidence="1">
    <location>
        <begin position="24"/>
        <end position="43"/>
    </location>
</feature>
<feature type="compositionally biased region" description="Basic and acidic residues" evidence="1">
    <location>
        <begin position="151"/>
        <end position="169"/>
    </location>
</feature>
<sequence>MSSYFNLSSFARAKKNQDQLQKTNPKEPVLKDEDEKFLERHMSQDQATEVAKDLPATTITDQGEERPASSSEQKVATEGDHVVPAAQPESPTSSEKKAKKNKDFELPSQEEAEAATRGWNDQVKLDDTRPASSGDKKIWASYIPQSLKPAAKKDGANEPAPEEKQKDDSLEGSTEDLSASRTWKDYAASYVPTTYPTLPSLPASWTRKDKDSQPEPVYKEDGTIDGEKTKEKQEKEVSVLLDNLNMSAINNRVFALSDETAKIYERFQQVLKDTINGAPTAYDDMEKLMKEAGPTLEKQFASMPPFVQTLVKSLPAKLGGTLAPEILAAASEKPGSDLKARMETASAGETDTEPGSSKSGEKAAEKKKKKRTIPGMKSLLSKEGAAAGMLRNTVNFLRVRFPFLASTTNVVMSLAVFILMFVFWYCHKRGKEVRLAKAAENEQRETKKGEVEEVDDDGEDIEEDDTDEDEVDQKIAQDIEARLNQPAPKDVPLPTETKDEKTG</sequence>
<dbReference type="EMBL" id="CP090169">
    <property type="protein sequence ID" value="UJO19545.1"/>
    <property type="molecule type" value="Genomic_DNA"/>
</dbReference>
<feature type="region of interest" description="Disordered" evidence="1">
    <location>
        <begin position="1"/>
        <end position="182"/>
    </location>
</feature>
<protein>
    <submittedName>
        <fullName evidence="3">Uncharacterized protein</fullName>
    </submittedName>
</protein>
<name>A0A9Q8PBT6_PASFU</name>
<dbReference type="GeneID" id="71990497"/>
<evidence type="ECO:0000313" key="4">
    <source>
        <dbReference type="Proteomes" id="UP000756132"/>
    </source>
</evidence>
<feature type="compositionally biased region" description="Basic and acidic residues" evidence="1">
    <location>
        <begin position="438"/>
        <end position="451"/>
    </location>
</feature>
<keyword evidence="4" id="KW-1185">Reference proteome</keyword>
<evidence type="ECO:0000256" key="2">
    <source>
        <dbReference type="SAM" id="Phobius"/>
    </source>
</evidence>
<feature type="compositionally biased region" description="Acidic residues" evidence="1">
    <location>
        <begin position="452"/>
        <end position="471"/>
    </location>
</feature>
<dbReference type="OrthoDB" id="5398191at2759"/>
<feature type="transmembrane region" description="Helical" evidence="2">
    <location>
        <begin position="401"/>
        <end position="425"/>
    </location>
</feature>
<dbReference type="Proteomes" id="UP000756132">
    <property type="component" value="Chromosome 7"/>
</dbReference>
<feature type="region of interest" description="Disordered" evidence="1">
    <location>
        <begin position="333"/>
        <end position="377"/>
    </location>
</feature>
<feature type="compositionally biased region" description="Basic and acidic residues" evidence="1">
    <location>
        <begin position="472"/>
        <end position="481"/>
    </location>
</feature>
<reference evidence="3" key="1">
    <citation type="submission" date="2021-12" db="EMBL/GenBank/DDBJ databases">
        <authorList>
            <person name="Zaccaron A."/>
            <person name="Stergiopoulos I."/>
        </authorList>
    </citation>
    <scope>NUCLEOTIDE SEQUENCE</scope>
    <source>
        <strain evidence="3">Race5_Kim</strain>
    </source>
</reference>
<reference evidence="3" key="2">
    <citation type="journal article" date="2022" name="Microb. Genom.">
        <title>A chromosome-scale genome assembly of the tomato pathogen Cladosporium fulvum reveals a compartmentalized genome architecture and the presence of a dispensable chromosome.</title>
        <authorList>
            <person name="Zaccaron A.Z."/>
            <person name="Chen L.H."/>
            <person name="Samaras A."/>
            <person name="Stergiopoulos I."/>
        </authorList>
    </citation>
    <scope>NUCLEOTIDE SEQUENCE</scope>
    <source>
        <strain evidence="3">Race5_Kim</strain>
    </source>
</reference>
<dbReference type="RefSeq" id="XP_047763911.1">
    <property type="nucleotide sequence ID" value="XM_047909767.1"/>
</dbReference>
<feature type="compositionally biased region" description="Basic and acidic residues" evidence="1">
    <location>
        <begin position="206"/>
        <end position="228"/>
    </location>
</feature>